<reference evidence="7" key="1">
    <citation type="submission" date="2020-06" db="EMBL/GenBank/DDBJ databases">
        <title>Novel chitinolytic bacterium.</title>
        <authorList>
            <person name="Ungkulpasvich U."/>
            <person name="Kosugi A."/>
            <person name="Uke A."/>
        </authorList>
    </citation>
    <scope>NUCLEOTIDE SEQUENCE</scope>
    <source>
        <strain evidence="7">UUS1-1</strain>
    </source>
</reference>
<evidence type="ECO:0000256" key="1">
    <source>
        <dbReference type="ARBA" id="ARBA00009156"/>
    </source>
</evidence>
<feature type="domain" description="Carbohydrate kinase FGGY N-terminal" evidence="5">
    <location>
        <begin position="1"/>
        <end position="243"/>
    </location>
</feature>
<evidence type="ECO:0000256" key="4">
    <source>
        <dbReference type="RuleBase" id="RU003733"/>
    </source>
</evidence>
<organism evidence="7 8">
    <name type="scientific">Capillibacterium thermochitinicola</name>
    <dbReference type="NCBI Taxonomy" id="2699427"/>
    <lineage>
        <taxon>Bacteria</taxon>
        <taxon>Bacillati</taxon>
        <taxon>Bacillota</taxon>
        <taxon>Capillibacterium</taxon>
    </lineage>
</organism>
<dbReference type="PANTHER" id="PTHR43095">
    <property type="entry name" value="SUGAR KINASE"/>
    <property type="match status" value="1"/>
</dbReference>
<evidence type="ECO:0000313" key="7">
    <source>
        <dbReference type="EMBL" id="MBA2132173.1"/>
    </source>
</evidence>
<feature type="domain" description="Carbohydrate kinase FGGY C-terminal" evidence="6">
    <location>
        <begin position="255"/>
        <end position="448"/>
    </location>
</feature>
<dbReference type="GO" id="GO:0016773">
    <property type="term" value="F:phosphotransferase activity, alcohol group as acceptor"/>
    <property type="evidence" value="ECO:0007669"/>
    <property type="project" value="InterPro"/>
</dbReference>
<dbReference type="Pfam" id="PF02782">
    <property type="entry name" value="FGGY_C"/>
    <property type="match status" value="1"/>
</dbReference>
<keyword evidence="8" id="KW-1185">Reference proteome</keyword>
<name>A0A8J6HZE8_9FIRM</name>
<sequence>MFIGFDLGTTNCKAVVLSENGAVLGAAAQEYPVRYPQPGYAEQDAALVWQLAKEVIGAAVKRSGVKEVKALSLSVQGDAVIPVDQNMKPLFPALLGMDYRSLPQARRCQEIFGDKELFALTGMRPHPINSLTKILWVKEERPEIFGKTWKFMTYADFLLGKLGAEPVIDQTMASRTMAFDLLRKDWSRPILDQLAIPAAKLSRPVPSGTAVGKMNARVQEELGLGGDPILVAGGHDQTCAALGAGVIKEGIGVDSSGTAEVLFTAFSQPLRTEEMFKAYYPCYIHAKPDLYCTFALNHTGGVVYQWYRDQFCGEEKREAQRQGVSAYDLINAQMPPQPTKLYFIPHFKGSGSPTCDLDSKGTVFGLTLNTTKGEIAKAILEGLTYELRLNLETMQQAGISINELIAVGGGAKSPVWLNIKTNITGRPFKILKNKDAAPLGAGILAGVGCGYYRSFEEAVDTMVEVERIYEPDPAVHRVYEEQYEVYRRLYTAVLQLNKEIRPG</sequence>
<dbReference type="InterPro" id="IPR018484">
    <property type="entry name" value="FGGY_N"/>
</dbReference>
<evidence type="ECO:0000259" key="6">
    <source>
        <dbReference type="Pfam" id="PF02782"/>
    </source>
</evidence>
<dbReference type="Proteomes" id="UP000657177">
    <property type="component" value="Unassembled WGS sequence"/>
</dbReference>
<evidence type="ECO:0000256" key="3">
    <source>
        <dbReference type="ARBA" id="ARBA00022777"/>
    </source>
</evidence>
<dbReference type="InterPro" id="IPR018485">
    <property type="entry name" value="FGGY_C"/>
</dbReference>
<evidence type="ECO:0000256" key="2">
    <source>
        <dbReference type="ARBA" id="ARBA00022679"/>
    </source>
</evidence>
<accession>A0A8J6HZE8</accession>
<dbReference type="AlphaFoldDB" id="A0A8J6HZE8"/>
<proteinExistence type="inferred from homology"/>
<keyword evidence="2 4" id="KW-0808">Transferase</keyword>
<comment type="similarity">
    <text evidence="1 4">Belongs to the FGGY kinase family.</text>
</comment>
<dbReference type="CDD" id="cd07773">
    <property type="entry name" value="ASKHA_NBD_FGGY_FK"/>
    <property type="match status" value="1"/>
</dbReference>
<dbReference type="RefSeq" id="WP_181338622.1">
    <property type="nucleotide sequence ID" value="NZ_JAAKDE010000002.1"/>
</dbReference>
<dbReference type="EMBL" id="JAAKDE010000002">
    <property type="protein sequence ID" value="MBA2132173.1"/>
    <property type="molecule type" value="Genomic_DNA"/>
</dbReference>
<dbReference type="GO" id="GO:0016301">
    <property type="term" value="F:kinase activity"/>
    <property type="evidence" value="ECO:0007669"/>
    <property type="project" value="UniProtKB-KW"/>
</dbReference>
<dbReference type="InterPro" id="IPR000577">
    <property type="entry name" value="Carb_kinase_FGGY"/>
</dbReference>
<dbReference type="PROSITE" id="PS00445">
    <property type="entry name" value="FGGY_KINASES_2"/>
    <property type="match status" value="1"/>
</dbReference>
<dbReference type="InterPro" id="IPR050406">
    <property type="entry name" value="FGGY_Carb_Kinase"/>
</dbReference>
<dbReference type="Gene3D" id="3.30.420.40">
    <property type="match status" value="2"/>
</dbReference>
<dbReference type="PIRSF" id="PIRSF000538">
    <property type="entry name" value="GlpK"/>
    <property type="match status" value="1"/>
</dbReference>
<evidence type="ECO:0000313" key="8">
    <source>
        <dbReference type="Proteomes" id="UP000657177"/>
    </source>
</evidence>
<evidence type="ECO:0008006" key="9">
    <source>
        <dbReference type="Google" id="ProtNLM"/>
    </source>
</evidence>
<protein>
    <recommendedName>
        <fullName evidence="9">Xylulokinase</fullName>
    </recommendedName>
</protein>
<dbReference type="Pfam" id="PF00370">
    <property type="entry name" value="FGGY_N"/>
    <property type="match status" value="1"/>
</dbReference>
<gene>
    <name evidence="7" type="ORF">G5B42_01205</name>
</gene>
<dbReference type="SUPFAM" id="SSF53067">
    <property type="entry name" value="Actin-like ATPase domain"/>
    <property type="match status" value="2"/>
</dbReference>
<comment type="caution">
    <text evidence="7">The sequence shown here is derived from an EMBL/GenBank/DDBJ whole genome shotgun (WGS) entry which is preliminary data.</text>
</comment>
<dbReference type="GO" id="GO:0005975">
    <property type="term" value="P:carbohydrate metabolic process"/>
    <property type="evidence" value="ECO:0007669"/>
    <property type="project" value="InterPro"/>
</dbReference>
<dbReference type="InterPro" id="IPR018483">
    <property type="entry name" value="Carb_kinase_FGGY_CS"/>
</dbReference>
<dbReference type="InterPro" id="IPR043129">
    <property type="entry name" value="ATPase_NBD"/>
</dbReference>
<evidence type="ECO:0000259" key="5">
    <source>
        <dbReference type="Pfam" id="PF00370"/>
    </source>
</evidence>
<keyword evidence="3 4" id="KW-0418">Kinase</keyword>